<dbReference type="AlphaFoldDB" id="A0A9X3MNK9"/>
<organism evidence="8 9">
    <name type="scientific">Solirubrobacter ginsenosidimutans</name>
    <dbReference type="NCBI Taxonomy" id="490573"/>
    <lineage>
        <taxon>Bacteria</taxon>
        <taxon>Bacillati</taxon>
        <taxon>Actinomycetota</taxon>
        <taxon>Thermoleophilia</taxon>
        <taxon>Solirubrobacterales</taxon>
        <taxon>Solirubrobacteraceae</taxon>
        <taxon>Solirubrobacter</taxon>
    </lineage>
</organism>
<dbReference type="GO" id="GO:0016987">
    <property type="term" value="F:sigma factor activity"/>
    <property type="evidence" value="ECO:0007669"/>
    <property type="project" value="UniProtKB-KW"/>
</dbReference>
<comment type="similarity">
    <text evidence="1">Belongs to the sigma-70 factor family. ECF subfamily.</text>
</comment>
<dbReference type="SUPFAM" id="SSF88659">
    <property type="entry name" value="Sigma3 and sigma4 domains of RNA polymerase sigma factors"/>
    <property type="match status" value="1"/>
</dbReference>
<dbReference type="InterPro" id="IPR013325">
    <property type="entry name" value="RNA_pol_sigma_r2"/>
</dbReference>
<sequence>MTSPHSPALALAAVSRGEPQAWAAVRERYGARVRAVARRHRLAAHDVEDVAQNTWLRLFVNCGAIREPKALGAWLETTARRESLRLLEAARCEFATEHQQLPEAPAPAVPPPVLLEERRAALRTALGKLPERHATLMRLLIAEPPPTYEEIGRVLAMPVGSIGPIRARSLERLRRDPELAAALAA</sequence>
<dbReference type="RefSeq" id="WP_270038539.1">
    <property type="nucleotide sequence ID" value="NZ_JAPDOD010000003.1"/>
</dbReference>
<keyword evidence="4" id="KW-0238">DNA-binding</keyword>
<protein>
    <submittedName>
        <fullName evidence="8">Sigma-70 family RNA polymerase sigma factor</fullName>
    </submittedName>
</protein>
<dbReference type="Pfam" id="PF04542">
    <property type="entry name" value="Sigma70_r2"/>
    <property type="match status" value="1"/>
</dbReference>
<dbReference type="EMBL" id="JAPDOD010000003">
    <property type="protein sequence ID" value="MDA0159769.1"/>
    <property type="molecule type" value="Genomic_DNA"/>
</dbReference>
<dbReference type="GO" id="GO:0003677">
    <property type="term" value="F:DNA binding"/>
    <property type="evidence" value="ECO:0007669"/>
    <property type="project" value="UniProtKB-KW"/>
</dbReference>
<name>A0A9X3MNK9_9ACTN</name>
<keyword evidence="9" id="KW-1185">Reference proteome</keyword>
<proteinExistence type="inferred from homology"/>
<feature type="domain" description="RNA polymerase sigma-70 region 2" evidence="6">
    <location>
        <begin position="27"/>
        <end position="89"/>
    </location>
</feature>
<dbReference type="Pfam" id="PF04545">
    <property type="entry name" value="Sigma70_r4"/>
    <property type="match status" value="1"/>
</dbReference>
<evidence type="ECO:0000313" key="8">
    <source>
        <dbReference type="EMBL" id="MDA0159769.1"/>
    </source>
</evidence>
<feature type="domain" description="RNA polymerase sigma-70 region 4" evidence="7">
    <location>
        <begin position="125"/>
        <end position="174"/>
    </location>
</feature>
<dbReference type="SUPFAM" id="SSF88946">
    <property type="entry name" value="Sigma2 domain of RNA polymerase sigma factors"/>
    <property type="match status" value="1"/>
</dbReference>
<keyword evidence="2" id="KW-0805">Transcription regulation</keyword>
<comment type="caution">
    <text evidence="8">The sequence shown here is derived from an EMBL/GenBank/DDBJ whole genome shotgun (WGS) entry which is preliminary data.</text>
</comment>
<evidence type="ECO:0000256" key="1">
    <source>
        <dbReference type="ARBA" id="ARBA00010641"/>
    </source>
</evidence>
<accession>A0A9X3MNK9</accession>
<dbReference type="InterPro" id="IPR036388">
    <property type="entry name" value="WH-like_DNA-bd_sf"/>
</dbReference>
<evidence type="ECO:0000259" key="7">
    <source>
        <dbReference type="Pfam" id="PF04545"/>
    </source>
</evidence>
<dbReference type="PANTHER" id="PTHR43133">
    <property type="entry name" value="RNA POLYMERASE ECF-TYPE SIGMA FACTO"/>
    <property type="match status" value="1"/>
</dbReference>
<evidence type="ECO:0000313" key="9">
    <source>
        <dbReference type="Proteomes" id="UP001149140"/>
    </source>
</evidence>
<evidence type="ECO:0000256" key="3">
    <source>
        <dbReference type="ARBA" id="ARBA00023082"/>
    </source>
</evidence>
<evidence type="ECO:0000256" key="2">
    <source>
        <dbReference type="ARBA" id="ARBA00023015"/>
    </source>
</evidence>
<dbReference type="InterPro" id="IPR014284">
    <property type="entry name" value="RNA_pol_sigma-70_dom"/>
</dbReference>
<evidence type="ECO:0000256" key="5">
    <source>
        <dbReference type="ARBA" id="ARBA00023163"/>
    </source>
</evidence>
<dbReference type="InterPro" id="IPR039425">
    <property type="entry name" value="RNA_pol_sigma-70-like"/>
</dbReference>
<reference evidence="8" key="1">
    <citation type="submission" date="2022-10" db="EMBL/GenBank/DDBJ databases">
        <title>The WGS of Solirubrobacter ginsenosidimutans DSM 21036.</title>
        <authorList>
            <person name="Jiang Z."/>
        </authorList>
    </citation>
    <scope>NUCLEOTIDE SEQUENCE</scope>
    <source>
        <strain evidence="8">DSM 21036</strain>
    </source>
</reference>
<dbReference type="InterPro" id="IPR007627">
    <property type="entry name" value="RNA_pol_sigma70_r2"/>
</dbReference>
<dbReference type="Proteomes" id="UP001149140">
    <property type="component" value="Unassembled WGS sequence"/>
</dbReference>
<gene>
    <name evidence="8" type="ORF">OM076_05815</name>
</gene>
<dbReference type="GO" id="GO:0006352">
    <property type="term" value="P:DNA-templated transcription initiation"/>
    <property type="evidence" value="ECO:0007669"/>
    <property type="project" value="InterPro"/>
</dbReference>
<keyword evidence="5" id="KW-0804">Transcription</keyword>
<evidence type="ECO:0000259" key="6">
    <source>
        <dbReference type="Pfam" id="PF04542"/>
    </source>
</evidence>
<dbReference type="InterPro" id="IPR013324">
    <property type="entry name" value="RNA_pol_sigma_r3/r4-like"/>
</dbReference>
<dbReference type="Gene3D" id="1.10.1740.10">
    <property type="match status" value="1"/>
</dbReference>
<evidence type="ECO:0000256" key="4">
    <source>
        <dbReference type="ARBA" id="ARBA00023125"/>
    </source>
</evidence>
<dbReference type="InterPro" id="IPR007630">
    <property type="entry name" value="RNA_pol_sigma70_r4"/>
</dbReference>
<dbReference type="PANTHER" id="PTHR43133:SF8">
    <property type="entry name" value="RNA POLYMERASE SIGMA FACTOR HI_1459-RELATED"/>
    <property type="match status" value="1"/>
</dbReference>
<keyword evidence="3" id="KW-0731">Sigma factor</keyword>
<dbReference type="Gene3D" id="1.10.10.10">
    <property type="entry name" value="Winged helix-like DNA-binding domain superfamily/Winged helix DNA-binding domain"/>
    <property type="match status" value="1"/>
</dbReference>
<dbReference type="NCBIfam" id="TIGR02937">
    <property type="entry name" value="sigma70-ECF"/>
    <property type="match status" value="1"/>
</dbReference>